<proteinExistence type="predicted"/>
<dbReference type="RefSeq" id="WP_367780731.1">
    <property type="nucleotide sequence ID" value="NZ_JBFMIA010000028.1"/>
</dbReference>
<name>A0ABV3Q8Z9_9BACL</name>
<sequence>MLTRLQQKFKDVPNVFEEDCEMWLEDALAIHGAEVEVEIEEKERPLILMLAQSLGSRDISLRVSHYFKYEDGEESVDKTLIAEQYRAIANEFYDSYMRIKEHVAG</sequence>
<dbReference type="EMBL" id="JBFMIA010000028">
    <property type="protein sequence ID" value="MEW9503243.1"/>
    <property type="molecule type" value="Genomic_DNA"/>
</dbReference>
<gene>
    <name evidence="1" type="ORF">AB1471_15805</name>
</gene>
<protein>
    <submittedName>
        <fullName evidence="1">Uncharacterized protein</fullName>
    </submittedName>
</protein>
<keyword evidence="2" id="KW-1185">Reference proteome</keyword>
<dbReference type="Proteomes" id="UP001556040">
    <property type="component" value="Unassembled WGS sequence"/>
</dbReference>
<accession>A0ABV3Q8Z9</accession>
<evidence type="ECO:0000313" key="2">
    <source>
        <dbReference type="Proteomes" id="UP001556040"/>
    </source>
</evidence>
<reference evidence="1 2" key="1">
    <citation type="journal article" date="1979" name="Int. J. Syst. Evol. Microbiol.">
        <title>Bacillus globisporus subsp. marinus subsp. nov.</title>
        <authorList>
            <person name="Liu H."/>
        </authorList>
    </citation>
    <scope>NUCLEOTIDE SEQUENCE [LARGE SCALE GENOMIC DNA]</scope>
    <source>
        <strain evidence="1 2">DSM 1297</strain>
    </source>
</reference>
<organism evidence="1 2">
    <name type="scientific">Jeotgalibacillus marinus</name>
    <dbReference type="NCBI Taxonomy" id="86667"/>
    <lineage>
        <taxon>Bacteria</taxon>
        <taxon>Bacillati</taxon>
        <taxon>Bacillota</taxon>
        <taxon>Bacilli</taxon>
        <taxon>Bacillales</taxon>
        <taxon>Caryophanaceae</taxon>
        <taxon>Jeotgalibacillus</taxon>
    </lineage>
</organism>
<comment type="caution">
    <text evidence="1">The sequence shown here is derived from an EMBL/GenBank/DDBJ whole genome shotgun (WGS) entry which is preliminary data.</text>
</comment>
<evidence type="ECO:0000313" key="1">
    <source>
        <dbReference type="EMBL" id="MEW9503243.1"/>
    </source>
</evidence>